<evidence type="ECO:0000256" key="3">
    <source>
        <dbReference type="ARBA" id="ARBA00022833"/>
    </source>
</evidence>
<evidence type="ECO:0000259" key="8">
    <source>
        <dbReference type="PROSITE" id="PS50950"/>
    </source>
</evidence>
<dbReference type="PROSITE" id="PS50950">
    <property type="entry name" value="ZF_THAP"/>
    <property type="match status" value="1"/>
</dbReference>
<dbReference type="Pfam" id="PF05485">
    <property type="entry name" value="THAP"/>
    <property type="match status" value="1"/>
</dbReference>
<organism evidence="9 10">
    <name type="scientific">Acanthosepion pharaonis</name>
    <name type="common">Pharaoh cuttlefish</name>
    <name type="synonym">Sepia pharaonis</name>
    <dbReference type="NCBI Taxonomy" id="158019"/>
    <lineage>
        <taxon>Eukaryota</taxon>
        <taxon>Metazoa</taxon>
        <taxon>Spiralia</taxon>
        <taxon>Lophotrochozoa</taxon>
        <taxon>Mollusca</taxon>
        <taxon>Cephalopoda</taxon>
        <taxon>Coleoidea</taxon>
        <taxon>Decapodiformes</taxon>
        <taxon>Sepiida</taxon>
        <taxon>Sepiina</taxon>
        <taxon>Sepiidae</taxon>
        <taxon>Acanthosepion</taxon>
    </lineage>
</organism>
<evidence type="ECO:0008006" key="11">
    <source>
        <dbReference type="Google" id="ProtNLM"/>
    </source>
</evidence>
<name>A0A812EKA1_ACAPH</name>
<dbReference type="SUPFAM" id="SSF54695">
    <property type="entry name" value="POZ domain"/>
    <property type="match status" value="1"/>
</dbReference>
<reference evidence="9" key="1">
    <citation type="submission" date="2021-01" db="EMBL/GenBank/DDBJ databases">
        <authorList>
            <person name="Li R."/>
            <person name="Bekaert M."/>
        </authorList>
    </citation>
    <scope>NUCLEOTIDE SEQUENCE</scope>
    <source>
        <strain evidence="9">Farmed</strain>
    </source>
</reference>
<evidence type="ECO:0000313" key="10">
    <source>
        <dbReference type="Proteomes" id="UP000597762"/>
    </source>
</evidence>
<gene>
    <name evidence="9" type="ORF">SPHA_76090</name>
</gene>
<dbReference type="AlphaFoldDB" id="A0A812EKA1"/>
<keyword evidence="10" id="KW-1185">Reference proteome</keyword>
<accession>A0A812EKA1</accession>
<feature type="compositionally biased region" description="Polar residues" evidence="6">
    <location>
        <begin position="294"/>
        <end position="355"/>
    </location>
</feature>
<evidence type="ECO:0000259" key="7">
    <source>
        <dbReference type="PROSITE" id="PS50097"/>
    </source>
</evidence>
<dbReference type="SUPFAM" id="SSF57716">
    <property type="entry name" value="Glucocorticoid receptor-like (DNA-binding domain)"/>
    <property type="match status" value="1"/>
</dbReference>
<protein>
    <recommendedName>
        <fullName evidence="11">BTB domain-containing protein</fullName>
    </recommendedName>
</protein>
<comment type="caution">
    <text evidence="9">The sequence shown here is derived from an EMBL/GenBank/DDBJ whole genome shotgun (WGS) entry which is preliminary data.</text>
</comment>
<proteinExistence type="predicted"/>
<feature type="domain" description="BTB" evidence="7">
    <location>
        <begin position="536"/>
        <end position="602"/>
    </location>
</feature>
<dbReference type="Gene3D" id="3.30.710.10">
    <property type="entry name" value="Potassium Channel Kv1.1, Chain A"/>
    <property type="match status" value="1"/>
</dbReference>
<evidence type="ECO:0000256" key="6">
    <source>
        <dbReference type="SAM" id="MobiDB-lite"/>
    </source>
</evidence>
<dbReference type="GO" id="GO:0003677">
    <property type="term" value="F:DNA binding"/>
    <property type="evidence" value="ECO:0007669"/>
    <property type="project" value="UniProtKB-UniRule"/>
</dbReference>
<feature type="region of interest" description="Disordered" evidence="6">
    <location>
        <begin position="455"/>
        <end position="501"/>
    </location>
</feature>
<evidence type="ECO:0000313" key="9">
    <source>
        <dbReference type="EMBL" id="CAE1326525.1"/>
    </source>
</evidence>
<evidence type="ECO:0000256" key="5">
    <source>
        <dbReference type="PROSITE-ProRule" id="PRU00309"/>
    </source>
</evidence>
<evidence type="ECO:0000256" key="1">
    <source>
        <dbReference type="ARBA" id="ARBA00022723"/>
    </source>
</evidence>
<evidence type="ECO:0000256" key="4">
    <source>
        <dbReference type="ARBA" id="ARBA00023125"/>
    </source>
</evidence>
<feature type="compositionally biased region" description="Polar residues" evidence="6">
    <location>
        <begin position="487"/>
        <end position="501"/>
    </location>
</feature>
<feature type="region of interest" description="Disordered" evidence="6">
    <location>
        <begin position="287"/>
        <end position="355"/>
    </location>
</feature>
<dbReference type="Pfam" id="PF00651">
    <property type="entry name" value="BTB"/>
    <property type="match status" value="1"/>
</dbReference>
<dbReference type="InterPro" id="IPR006612">
    <property type="entry name" value="THAP_Znf"/>
</dbReference>
<keyword evidence="2 5" id="KW-0863">Zinc-finger</keyword>
<dbReference type="InterPro" id="IPR011333">
    <property type="entry name" value="SKP1/BTB/POZ_sf"/>
</dbReference>
<sequence length="741" mass="83196">MVQCFEVECNHASEKQTCSFFRIPSNQKLRLNWQIVFDRRKDKKWTPHSRLCSCHFLDGKKENGPTIFNSTNNVSFKKKSVSTSLDSKNPVPRILHNHGPEEAEIEYAKFRNRMRKKRTEEKNITTVDLGNNIDVLQQQQQQQMTCHVDKQKNTDNNINHKRNMKFPFRRRKKENTQKNNSAKDLTESRNRFINSILGAKGPIRHTPNPMAIQRLNPPAMKSHILPNKRQQLSENGQNLFSQLQMNFASNINTKCHGLKRPAAVSLARGELEDIKPCKRQLDAQKSIQMEHSRSQVTTNHHGYPQVTSTQQNHLQLPTSRQNPLQMSTSHQSSTMAQSQQSHSQITIVSQNHHHATTGQLNHQVSVSQHNYSKANSTGHPNPFQVPTSQPSHPISTGPKNHLNVTLGHSKPLQVTTNQPMITEQQNQPQINAGHQKRQQLSPAQLRFLETGPARTNRIEGATNQQQSETLQEPKKTVAEVPGRHLKQSSSSDVTGSNSISKLNSVPQMTKKTFTVSKHQHTVMSSLASLWKDSKLCDATIGNGNFKIMVHKVVLLAISPKLLSQANIKANCFIRVNLPEEVSQSALVAFSEYMYHGVLTLDPILLQQLRIIALQLGIRELELLCDTHLLYCDVQNSVVDSGLTSPETCPSSLLALPSEASTSTGTSQRITAEVEFKTVKQEGICEEVTSNSSLKDFTLPVKKEPIDQTSNCSAENVLNASPSPNTLTCRLRLFVKLLLIAC</sequence>
<evidence type="ECO:0000256" key="2">
    <source>
        <dbReference type="ARBA" id="ARBA00022771"/>
    </source>
</evidence>
<feature type="domain" description="THAP-type" evidence="8">
    <location>
        <begin position="1"/>
        <end position="85"/>
    </location>
</feature>
<keyword evidence="4 5" id="KW-0238">DNA-binding</keyword>
<dbReference type="Proteomes" id="UP000597762">
    <property type="component" value="Unassembled WGS sequence"/>
</dbReference>
<dbReference type="SMART" id="SM00225">
    <property type="entry name" value="BTB"/>
    <property type="match status" value="1"/>
</dbReference>
<dbReference type="OrthoDB" id="5961712at2759"/>
<feature type="region of interest" description="Disordered" evidence="6">
    <location>
        <begin position="369"/>
        <end position="398"/>
    </location>
</feature>
<keyword evidence="1" id="KW-0479">Metal-binding</keyword>
<feature type="compositionally biased region" description="Polar residues" evidence="6">
    <location>
        <begin position="461"/>
        <end position="470"/>
    </location>
</feature>
<keyword evidence="3" id="KW-0862">Zinc</keyword>
<dbReference type="EMBL" id="CAHIKZ030005480">
    <property type="protein sequence ID" value="CAE1326525.1"/>
    <property type="molecule type" value="Genomic_DNA"/>
</dbReference>
<dbReference type="GO" id="GO:0008270">
    <property type="term" value="F:zinc ion binding"/>
    <property type="evidence" value="ECO:0007669"/>
    <property type="project" value="UniProtKB-KW"/>
</dbReference>
<dbReference type="InterPro" id="IPR000210">
    <property type="entry name" value="BTB/POZ_dom"/>
</dbReference>
<dbReference type="PROSITE" id="PS50097">
    <property type="entry name" value="BTB"/>
    <property type="match status" value="1"/>
</dbReference>